<gene>
    <name evidence="2" type="ORF">AAG747_07080</name>
</gene>
<feature type="chain" id="PRO_5043667755" evidence="1">
    <location>
        <begin position="23"/>
        <end position="414"/>
    </location>
</feature>
<dbReference type="Pfam" id="PF20583">
    <property type="entry name" value="DUF6786"/>
    <property type="match status" value="1"/>
</dbReference>
<keyword evidence="3" id="KW-1185">Reference proteome</keyword>
<protein>
    <submittedName>
        <fullName evidence="2">DUF6786 family protein</fullName>
    </submittedName>
</protein>
<sequence>MKTTIFILLSHLMLFLFLGCNQQSSQSESSKANIYPKGTFGYDLQFLEKYFKDLIILTHQDARVLISPQFQGRVLTSTAEGREGISFGWLNYELIASERVQPHIHAIGGEERFWLGPEGGQFSLFFQPDSAFTIENWQVPKEIDTEPFHLLENSEREVRFEKVMQLTNYSGTRFNLRVNRTIRLLDRGNVRSLLAMNLPEGVNMVAFESENKLTNTGENTWNEQSGMLSVWILSMLNSSPHTMVIVPFRQGNGKELGRVVTDDYFGKVPADRLILQDSVLLFKADGQLRGKIGLSPQRAKPVAGSYDAGNKVLTIIQYSLPEGKKAYVNSLWEIQQEPFEGDVLNAYNDGPLEDGSQLGPFYELESSSPAANLQPGASLTHIHRTYHFSGSEKQLSKIAQSVLGVDLQRVKRAY</sequence>
<dbReference type="PROSITE" id="PS51257">
    <property type="entry name" value="PROKAR_LIPOPROTEIN"/>
    <property type="match status" value="1"/>
</dbReference>
<comment type="caution">
    <text evidence="2">The sequence shown here is derived from an EMBL/GenBank/DDBJ whole genome shotgun (WGS) entry which is preliminary data.</text>
</comment>
<keyword evidence="1" id="KW-0732">Signal</keyword>
<dbReference type="AlphaFoldDB" id="A0AAW9S5G0"/>
<organism evidence="2 3">
    <name type="scientific">Rapidithrix thailandica</name>
    <dbReference type="NCBI Taxonomy" id="413964"/>
    <lineage>
        <taxon>Bacteria</taxon>
        <taxon>Pseudomonadati</taxon>
        <taxon>Bacteroidota</taxon>
        <taxon>Cytophagia</taxon>
        <taxon>Cytophagales</taxon>
        <taxon>Flammeovirgaceae</taxon>
        <taxon>Rapidithrix</taxon>
    </lineage>
</organism>
<evidence type="ECO:0000256" key="1">
    <source>
        <dbReference type="SAM" id="SignalP"/>
    </source>
</evidence>
<dbReference type="RefSeq" id="WP_346820450.1">
    <property type="nucleotide sequence ID" value="NZ_JBDKWZ010000003.1"/>
</dbReference>
<evidence type="ECO:0000313" key="3">
    <source>
        <dbReference type="Proteomes" id="UP001403385"/>
    </source>
</evidence>
<dbReference type="Proteomes" id="UP001403385">
    <property type="component" value="Unassembled WGS sequence"/>
</dbReference>
<dbReference type="EMBL" id="JBDKWZ010000003">
    <property type="protein sequence ID" value="MEN7547663.1"/>
    <property type="molecule type" value="Genomic_DNA"/>
</dbReference>
<accession>A0AAW9S5G0</accession>
<evidence type="ECO:0000313" key="2">
    <source>
        <dbReference type="EMBL" id="MEN7547663.1"/>
    </source>
</evidence>
<proteinExistence type="predicted"/>
<dbReference type="InterPro" id="IPR046713">
    <property type="entry name" value="DUF6786"/>
</dbReference>
<feature type="signal peptide" evidence="1">
    <location>
        <begin position="1"/>
        <end position="22"/>
    </location>
</feature>
<name>A0AAW9S5G0_9BACT</name>
<reference evidence="2 3" key="1">
    <citation type="submission" date="2024-04" db="EMBL/GenBank/DDBJ databases">
        <title>Novel genus in family Flammeovirgaceae.</title>
        <authorList>
            <person name="Nguyen T.H."/>
            <person name="Vuong T.Q."/>
            <person name="Le H."/>
            <person name="Kim S.-G."/>
        </authorList>
    </citation>
    <scope>NUCLEOTIDE SEQUENCE [LARGE SCALE GENOMIC DNA]</scope>
    <source>
        <strain evidence="2 3">JCM 23209</strain>
    </source>
</reference>